<feature type="region of interest" description="Disordered" evidence="1">
    <location>
        <begin position="1"/>
        <end position="33"/>
    </location>
</feature>
<evidence type="ECO:0000313" key="3">
    <source>
        <dbReference type="Proteomes" id="UP000826195"/>
    </source>
</evidence>
<protein>
    <submittedName>
        <fullName evidence="2">Uncharacterized protein</fullName>
    </submittedName>
</protein>
<dbReference type="Proteomes" id="UP000826195">
    <property type="component" value="Unassembled WGS sequence"/>
</dbReference>
<gene>
    <name evidence="2" type="ORF">KQX54_020029</name>
</gene>
<keyword evidence="3" id="KW-1185">Reference proteome</keyword>
<dbReference type="AlphaFoldDB" id="A0AAV7IFK1"/>
<dbReference type="EMBL" id="JAHXZJ010001864">
    <property type="protein sequence ID" value="KAH0550529.1"/>
    <property type="molecule type" value="Genomic_DNA"/>
</dbReference>
<sequence>MGKRGTSTRVWELPREKQSSRPDAINPMVRGVPAPPAKFPPPLSPSLSLSLCRSLPCSSRPTRVHKHSGLHQGPPTYLICARAVFSSQCSHLHTHTLQTRLIHRTGITCRIMKLYPSPVAISLDTQDREELQQHVSRKSRNRLSISGCASENHRFPYTSELYITGRILAIDYCFTGEQS</sequence>
<proteinExistence type="predicted"/>
<organism evidence="2 3">
    <name type="scientific">Cotesia glomerata</name>
    <name type="common">Lepidopteran parasitic wasp</name>
    <name type="synonym">Apanteles glomeratus</name>
    <dbReference type="NCBI Taxonomy" id="32391"/>
    <lineage>
        <taxon>Eukaryota</taxon>
        <taxon>Metazoa</taxon>
        <taxon>Ecdysozoa</taxon>
        <taxon>Arthropoda</taxon>
        <taxon>Hexapoda</taxon>
        <taxon>Insecta</taxon>
        <taxon>Pterygota</taxon>
        <taxon>Neoptera</taxon>
        <taxon>Endopterygota</taxon>
        <taxon>Hymenoptera</taxon>
        <taxon>Apocrita</taxon>
        <taxon>Ichneumonoidea</taxon>
        <taxon>Braconidae</taxon>
        <taxon>Microgastrinae</taxon>
        <taxon>Cotesia</taxon>
    </lineage>
</organism>
<accession>A0AAV7IFK1</accession>
<evidence type="ECO:0000256" key="1">
    <source>
        <dbReference type="SAM" id="MobiDB-lite"/>
    </source>
</evidence>
<reference evidence="2 3" key="1">
    <citation type="journal article" date="2021" name="J. Hered.">
        <title>A chromosome-level genome assembly of the parasitoid wasp, Cotesia glomerata (Hymenoptera: Braconidae).</title>
        <authorList>
            <person name="Pinto B.J."/>
            <person name="Weis J.J."/>
            <person name="Gamble T."/>
            <person name="Ode P.J."/>
            <person name="Paul R."/>
            <person name="Zaspel J.M."/>
        </authorList>
    </citation>
    <scope>NUCLEOTIDE SEQUENCE [LARGE SCALE GENOMIC DNA]</scope>
    <source>
        <strain evidence="2">CgM1</strain>
    </source>
</reference>
<name>A0AAV7IFK1_COTGL</name>
<comment type="caution">
    <text evidence="2">The sequence shown here is derived from an EMBL/GenBank/DDBJ whole genome shotgun (WGS) entry which is preliminary data.</text>
</comment>
<evidence type="ECO:0000313" key="2">
    <source>
        <dbReference type="EMBL" id="KAH0550529.1"/>
    </source>
</evidence>